<dbReference type="STRING" id="307121.GA0070620_5173"/>
<gene>
    <name evidence="1" type="ORF">GA0070620_5173</name>
</gene>
<dbReference type="InterPro" id="IPR016155">
    <property type="entry name" value="Mopterin_synth/thiamin_S_b"/>
</dbReference>
<dbReference type="OrthoDB" id="163636at2"/>
<proteinExistence type="predicted"/>
<dbReference type="AlphaFoldDB" id="A0A1C3NAN2"/>
<keyword evidence="2" id="KW-1185">Reference proteome</keyword>
<dbReference type="PANTHER" id="PTHR34472:SF1">
    <property type="entry name" value="SULFUR CARRIER PROTEIN THIS"/>
    <property type="match status" value="1"/>
</dbReference>
<dbReference type="InterPro" id="IPR012675">
    <property type="entry name" value="Beta-grasp_dom_sf"/>
</dbReference>
<name>A0A1C3NAN2_9ACTN</name>
<dbReference type="NCBIfam" id="TIGR01683">
    <property type="entry name" value="thiS"/>
    <property type="match status" value="1"/>
</dbReference>
<organism evidence="1 2">
    <name type="scientific">Micromonospora krabiensis</name>
    <dbReference type="NCBI Taxonomy" id="307121"/>
    <lineage>
        <taxon>Bacteria</taxon>
        <taxon>Bacillati</taxon>
        <taxon>Actinomycetota</taxon>
        <taxon>Actinomycetes</taxon>
        <taxon>Micromonosporales</taxon>
        <taxon>Micromonosporaceae</taxon>
        <taxon>Micromonospora</taxon>
    </lineage>
</organism>
<sequence length="66" mass="6747">MELTVNGTGRTVPGGVTVADLVREVTPQHRGVAVAVNGEVVPRAAWPAATLRDGDRVEVLTAAQGG</sequence>
<dbReference type="RefSeq" id="WP_091594983.1">
    <property type="nucleotide sequence ID" value="NZ_JBHRWG010000002.1"/>
</dbReference>
<evidence type="ECO:0000313" key="1">
    <source>
        <dbReference type="EMBL" id="SBV29593.1"/>
    </source>
</evidence>
<dbReference type="Gene3D" id="3.10.20.30">
    <property type="match status" value="1"/>
</dbReference>
<dbReference type="Proteomes" id="UP000199393">
    <property type="component" value="Chromosome I"/>
</dbReference>
<dbReference type="PATRIC" id="fig|307121.4.peg.5275"/>
<dbReference type="Pfam" id="PF02597">
    <property type="entry name" value="ThiS"/>
    <property type="match status" value="1"/>
</dbReference>
<reference evidence="2" key="1">
    <citation type="submission" date="2016-06" db="EMBL/GenBank/DDBJ databases">
        <authorList>
            <person name="Varghese N."/>
        </authorList>
    </citation>
    <scope>NUCLEOTIDE SEQUENCE [LARGE SCALE GENOMIC DNA]</scope>
    <source>
        <strain evidence="2">DSM 45344</strain>
    </source>
</reference>
<dbReference type="PANTHER" id="PTHR34472">
    <property type="entry name" value="SULFUR CARRIER PROTEIN THIS"/>
    <property type="match status" value="1"/>
</dbReference>
<protein>
    <submittedName>
        <fullName evidence="1">Sulfur carrier protein ThiS</fullName>
    </submittedName>
</protein>
<dbReference type="InterPro" id="IPR010035">
    <property type="entry name" value="Thi_S"/>
</dbReference>
<dbReference type="InterPro" id="IPR003749">
    <property type="entry name" value="ThiS/MoaD-like"/>
</dbReference>
<dbReference type="CDD" id="cd00565">
    <property type="entry name" value="Ubl_ThiS"/>
    <property type="match status" value="1"/>
</dbReference>
<dbReference type="EMBL" id="LT598496">
    <property type="protein sequence ID" value="SBV29593.1"/>
    <property type="molecule type" value="Genomic_DNA"/>
</dbReference>
<dbReference type="SUPFAM" id="SSF54285">
    <property type="entry name" value="MoaD/ThiS"/>
    <property type="match status" value="1"/>
</dbReference>
<accession>A0A1C3NAN2</accession>
<evidence type="ECO:0000313" key="2">
    <source>
        <dbReference type="Proteomes" id="UP000199393"/>
    </source>
</evidence>